<evidence type="ECO:0000313" key="11">
    <source>
        <dbReference type="EMBL" id="KAA0178211.1"/>
    </source>
</evidence>
<evidence type="ECO:0000256" key="6">
    <source>
        <dbReference type="PROSITE-ProRule" id="PRU00282"/>
    </source>
</evidence>
<dbReference type="EMBL" id="VLTL01000027">
    <property type="protein sequence ID" value="KAA0168665.1"/>
    <property type="molecule type" value="Genomic_DNA"/>
</dbReference>
<proteinExistence type="inferred from homology"/>
<organism evidence="8 13">
    <name type="scientific">Cafeteria roenbergensis</name>
    <name type="common">Marine flagellate</name>
    <dbReference type="NCBI Taxonomy" id="33653"/>
    <lineage>
        <taxon>Eukaryota</taxon>
        <taxon>Sar</taxon>
        <taxon>Stramenopiles</taxon>
        <taxon>Bigyra</taxon>
        <taxon>Opalozoa</taxon>
        <taxon>Bicosoecida</taxon>
        <taxon>Cafeteriaceae</taxon>
        <taxon>Cafeteria</taxon>
    </lineage>
</organism>
<dbReference type="AlphaFoldDB" id="A0A5A8CJT9"/>
<evidence type="ECO:0000313" key="8">
    <source>
        <dbReference type="EMBL" id="KAA0152959.1"/>
    </source>
</evidence>
<dbReference type="EMBL" id="VLTN01000018">
    <property type="protein sequence ID" value="KAA0152959.1"/>
    <property type="molecule type" value="Genomic_DNA"/>
</dbReference>
<dbReference type="OrthoDB" id="270584at2759"/>
<feature type="repeat" description="Solcar" evidence="6">
    <location>
        <begin position="368"/>
        <end position="468"/>
    </location>
</feature>
<feature type="repeat" description="Solcar" evidence="6">
    <location>
        <begin position="152"/>
        <end position="242"/>
    </location>
</feature>
<dbReference type="GO" id="GO:0016020">
    <property type="term" value="C:membrane"/>
    <property type="evidence" value="ECO:0007669"/>
    <property type="project" value="UniProtKB-SubCell"/>
</dbReference>
<name>A0A5A8CJT9_CAFRO</name>
<accession>A0A5A8CJT9</accession>
<dbReference type="Proteomes" id="UP000322899">
    <property type="component" value="Unassembled WGS sequence"/>
</dbReference>
<evidence type="ECO:0000313" key="10">
    <source>
        <dbReference type="EMBL" id="KAA0168665.1"/>
    </source>
</evidence>
<dbReference type="PROSITE" id="PS50920">
    <property type="entry name" value="SOLCAR"/>
    <property type="match status" value="3"/>
</dbReference>
<evidence type="ECO:0000313" key="15">
    <source>
        <dbReference type="Proteomes" id="UP000325113"/>
    </source>
</evidence>
<sequence length="475" mass="49810">MAARHSGQAAVPQRKPSQGFIDTCVQLAVGGGAAAISRTTMAPLSRVKTLLQVWPQPRQGLRPVAMTVAESTARALAAPLPMTSLGIKSRGWRAVARAMYRADGLMGFWRGNGTNCLRILPTAALNHALFPWWKRKLANAVGVQHDRASSLGLFLLRTGAGTLSVGCTLALLYPLEVARTRLTCDVAMTNGRRTYGGVLDCMVATARSEGVPALYKGFLVSASAVLPMLVVSHATFDALRQTMLSGRDDWAWQAIARVSVGATAALAAQLAVYPLDTVRRRLQLDGSAALHDGPFATVGHRVTAPDHGLGTLGSLEAATAKGAAAVEAATSKAARGAAATASGAGKAASTAATRAAATLASTVPDVVQAAAAKAAPALDLGALRKRLPDPAGIVNPLRARLRLPPWFSGWAGTTLHRPKYGGSAIACFRRMVAEEGWISLYRGIIPQAVKTFPAALVQYFVYTTLWYAVTQPVPP</sequence>
<comment type="subcellular location">
    <subcellularLocation>
        <location evidence="1">Membrane</location>
        <topology evidence="1">Multi-pass membrane protein</topology>
    </subcellularLocation>
</comment>
<evidence type="ECO:0000256" key="7">
    <source>
        <dbReference type="RuleBase" id="RU000488"/>
    </source>
</evidence>
<dbReference type="Proteomes" id="UP000325113">
    <property type="component" value="Unassembled WGS sequence"/>
</dbReference>
<keyword evidence="13" id="KW-1185">Reference proteome</keyword>
<dbReference type="GO" id="GO:0055085">
    <property type="term" value="P:transmembrane transport"/>
    <property type="evidence" value="ECO:0007669"/>
    <property type="project" value="InterPro"/>
</dbReference>
<protein>
    <submittedName>
        <fullName evidence="8">Uncharacterized protein</fullName>
    </submittedName>
</protein>
<dbReference type="OMA" id="IACFRRM"/>
<dbReference type="Pfam" id="PF00153">
    <property type="entry name" value="Mito_carr"/>
    <property type="match status" value="4"/>
</dbReference>
<gene>
    <name evidence="11" type="ORF">FNF27_00065</name>
    <name evidence="10" type="ORF">FNF28_02405</name>
    <name evidence="8" type="ORF">FNF29_03482</name>
    <name evidence="9" type="ORF">FNF31_06301</name>
</gene>
<dbReference type="SUPFAM" id="SSF103506">
    <property type="entry name" value="Mitochondrial carrier"/>
    <property type="match status" value="2"/>
</dbReference>
<evidence type="ECO:0000313" key="13">
    <source>
        <dbReference type="Proteomes" id="UP000323011"/>
    </source>
</evidence>
<dbReference type="Proteomes" id="UP000323011">
    <property type="component" value="Unassembled WGS sequence"/>
</dbReference>
<keyword evidence="3 6" id="KW-0812">Transmembrane</keyword>
<evidence type="ECO:0000256" key="4">
    <source>
        <dbReference type="ARBA" id="ARBA00022737"/>
    </source>
</evidence>
<feature type="repeat" description="Solcar" evidence="6">
    <location>
        <begin position="21"/>
        <end position="136"/>
    </location>
</feature>
<dbReference type="Proteomes" id="UP000324907">
    <property type="component" value="Unassembled WGS sequence"/>
</dbReference>
<evidence type="ECO:0000256" key="1">
    <source>
        <dbReference type="ARBA" id="ARBA00004141"/>
    </source>
</evidence>
<dbReference type="InterPro" id="IPR018108">
    <property type="entry name" value="MCP_transmembrane"/>
</dbReference>
<evidence type="ECO:0000313" key="9">
    <source>
        <dbReference type="EMBL" id="KAA0154420.1"/>
    </source>
</evidence>
<evidence type="ECO:0000256" key="3">
    <source>
        <dbReference type="ARBA" id="ARBA00022692"/>
    </source>
</evidence>
<evidence type="ECO:0000256" key="2">
    <source>
        <dbReference type="ARBA" id="ARBA00022448"/>
    </source>
</evidence>
<comment type="similarity">
    <text evidence="7">Belongs to the mitochondrial carrier (TC 2.A.29) family.</text>
</comment>
<dbReference type="InterPro" id="IPR023395">
    <property type="entry name" value="MCP_dom_sf"/>
</dbReference>
<dbReference type="PRINTS" id="PR00926">
    <property type="entry name" value="MITOCARRIER"/>
</dbReference>
<evidence type="ECO:0000256" key="5">
    <source>
        <dbReference type="ARBA" id="ARBA00023136"/>
    </source>
</evidence>
<dbReference type="EMBL" id="VLTM01000093">
    <property type="protein sequence ID" value="KAA0154420.1"/>
    <property type="molecule type" value="Genomic_DNA"/>
</dbReference>
<reference evidence="12 13" key="1">
    <citation type="submission" date="2019-07" db="EMBL/GenBank/DDBJ databases">
        <title>Genomes of Cafeteria roenbergensis.</title>
        <authorList>
            <person name="Fischer M.G."/>
            <person name="Hackl T."/>
            <person name="Roman M."/>
        </authorList>
    </citation>
    <scope>NUCLEOTIDE SEQUENCE [LARGE SCALE GENOMIC DNA]</scope>
    <source>
        <strain evidence="8 13">BVI</strain>
        <strain evidence="9 15">Cflag</strain>
        <strain evidence="11 12">E4-10P</strain>
        <strain evidence="10 14">RCC970-E3</strain>
    </source>
</reference>
<comment type="caution">
    <text evidence="8">The sequence shown here is derived from an EMBL/GenBank/DDBJ whole genome shotgun (WGS) entry which is preliminary data.</text>
</comment>
<dbReference type="PANTHER" id="PTHR24089">
    <property type="entry name" value="SOLUTE CARRIER FAMILY 25"/>
    <property type="match status" value="1"/>
</dbReference>
<evidence type="ECO:0000313" key="14">
    <source>
        <dbReference type="Proteomes" id="UP000324907"/>
    </source>
</evidence>
<dbReference type="InterPro" id="IPR002067">
    <property type="entry name" value="MCP"/>
</dbReference>
<keyword evidence="5 6" id="KW-0472">Membrane</keyword>
<dbReference type="Gene3D" id="1.50.40.10">
    <property type="entry name" value="Mitochondrial carrier domain"/>
    <property type="match status" value="2"/>
</dbReference>
<keyword evidence="2 7" id="KW-0813">Transport</keyword>
<evidence type="ECO:0000313" key="12">
    <source>
        <dbReference type="Proteomes" id="UP000322899"/>
    </source>
</evidence>
<dbReference type="EMBL" id="VLTO01000001">
    <property type="protein sequence ID" value="KAA0178211.1"/>
    <property type="molecule type" value="Genomic_DNA"/>
</dbReference>
<keyword evidence="4" id="KW-0677">Repeat</keyword>